<reference evidence="3" key="1">
    <citation type="submission" date="2018-07" db="EMBL/GenBank/DDBJ databases">
        <title>Streptacidiphilus bronchialis DSM 106435 chromosome.</title>
        <authorList>
            <person name="Batra D."/>
            <person name="Gulvik C.A."/>
        </authorList>
    </citation>
    <scope>NUCLEOTIDE SEQUENCE [LARGE SCALE GENOMIC DNA]</scope>
    <source>
        <strain evidence="3">DSM 106435</strain>
    </source>
</reference>
<proteinExistence type="predicted"/>
<accession>A0A345SXU8</accession>
<dbReference type="SUPFAM" id="SSF56112">
    <property type="entry name" value="Protein kinase-like (PK-like)"/>
    <property type="match status" value="1"/>
</dbReference>
<dbReference type="AlphaFoldDB" id="A0A345SXU8"/>
<name>A0A345SXU8_9ACTN</name>
<evidence type="ECO:0000259" key="1">
    <source>
        <dbReference type="Pfam" id="PF01636"/>
    </source>
</evidence>
<evidence type="ECO:0000313" key="2">
    <source>
        <dbReference type="EMBL" id="AXI78553.1"/>
    </source>
</evidence>
<keyword evidence="3" id="KW-1185">Reference proteome</keyword>
<dbReference type="Gene3D" id="3.90.1200.10">
    <property type="match status" value="1"/>
</dbReference>
<dbReference type="OrthoDB" id="2570531at2"/>
<evidence type="ECO:0000313" key="3">
    <source>
        <dbReference type="Proteomes" id="UP000249340"/>
    </source>
</evidence>
<dbReference type="InterPro" id="IPR011009">
    <property type="entry name" value="Kinase-like_dom_sf"/>
</dbReference>
<dbReference type="RefSeq" id="WP_111488646.1">
    <property type="nucleotide sequence ID" value="NZ_CP031264.1"/>
</dbReference>
<sequence>MAYAWDDLPADLRASIQLRTGHVTKAVPPTAGTVSDYAATLDTATGPVFCKAIRTDNPRAWMHRREAAVSPALPNTAAALHWSVEAVGWLALGFEHIPGRHADLSPGSGDLPLITRTLGQLADALTPAPPLRGFTLAERWSGQDYWQTVRERHPDRLGPWTAVRLDALVTAEREAPGLVDGRTLAHTDLTGSNILISGGTARVIDWAFPAPGAPWVDTAYLVVRLIGAGHTPAEAEQWAARLPLWREASPWAVTAFGATLAGLWTLRSAEQPGRQWDILSAHGLAWLRHRLG</sequence>
<dbReference type="InterPro" id="IPR002575">
    <property type="entry name" value="Aminoglycoside_PTrfase"/>
</dbReference>
<feature type="domain" description="Aminoglycoside phosphotransferase" evidence="1">
    <location>
        <begin position="60"/>
        <end position="251"/>
    </location>
</feature>
<dbReference type="KEGG" id="stri:C7M71_015070"/>
<gene>
    <name evidence="2" type="ORF">C7M71_015070</name>
</gene>
<protein>
    <recommendedName>
        <fullName evidence="1">Aminoglycoside phosphotransferase domain-containing protein</fullName>
    </recommendedName>
</protein>
<dbReference type="Proteomes" id="UP000249340">
    <property type="component" value="Chromosome"/>
</dbReference>
<dbReference type="EMBL" id="CP031264">
    <property type="protein sequence ID" value="AXI78553.1"/>
    <property type="molecule type" value="Genomic_DNA"/>
</dbReference>
<dbReference type="Pfam" id="PF01636">
    <property type="entry name" value="APH"/>
    <property type="match status" value="1"/>
</dbReference>
<organism evidence="2 3">
    <name type="scientific">Peterkaempfera bronchialis</name>
    <dbReference type="NCBI Taxonomy" id="2126346"/>
    <lineage>
        <taxon>Bacteria</taxon>
        <taxon>Bacillati</taxon>
        <taxon>Actinomycetota</taxon>
        <taxon>Actinomycetes</taxon>
        <taxon>Kitasatosporales</taxon>
        <taxon>Streptomycetaceae</taxon>
        <taxon>Peterkaempfera</taxon>
    </lineage>
</organism>